<reference evidence="2 3" key="1">
    <citation type="submission" date="2018-11" db="EMBL/GenBank/DDBJ databases">
        <title>Lysobacter cryohumiis sp. nov., isolated from soil in the Tianshan Mountains, Xinjiang, China.</title>
        <authorList>
            <person name="Luo Y."/>
            <person name="Sheng H."/>
        </authorList>
    </citation>
    <scope>NUCLEOTIDE SEQUENCE [LARGE SCALE GENOMIC DNA]</scope>
    <source>
        <strain evidence="2 3">ZS60</strain>
    </source>
</reference>
<accession>A0A3M8SV75</accession>
<evidence type="ECO:0000313" key="3">
    <source>
        <dbReference type="Proteomes" id="UP000267049"/>
    </source>
</evidence>
<dbReference type="Proteomes" id="UP000267049">
    <property type="component" value="Unassembled WGS sequence"/>
</dbReference>
<dbReference type="AlphaFoldDB" id="A0A3M8SV75"/>
<keyword evidence="3" id="KW-1185">Reference proteome</keyword>
<gene>
    <name evidence="2" type="ORF">EER27_05625</name>
</gene>
<feature type="region of interest" description="Disordered" evidence="1">
    <location>
        <begin position="914"/>
        <end position="943"/>
    </location>
</feature>
<name>A0A3M8SV75_9GAMM</name>
<organism evidence="2 3">
    <name type="scientific">Montanilutibacter psychrotolerans</name>
    <dbReference type="NCBI Taxonomy" id="1327343"/>
    <lineage>
        <taxon>Bacteria</taxon>
        <taxon>Pseudomonadati</taxon>
        <taxon>Pseudomonadota</taxon>
        <taxon>Gammaproteobacteria</taxon>
        <taxon>Lysobacterales</taxon>
        <taxon>Lysobacteraceae</taxon>
        <taxon>Montanilutibacter</taxon>
    </lineage>
</organism>
<evidence type="ECO:0000256" key="1">
    <source>
        <dbReference type="SAM" id="MobiDB-lite"/>
    </source>
</evidence>
<protein>
    <recommendedName>
        <fullName evidence="4">Carboxypeptidase regulatory-like domain-containing protein</fullName>
    </recommendedName>
</protein>
<sequence length="943" mass="101351">MLQGQYRGERLGDPVHSFLRADQSPLLLFPAMLDALRVRFTVTRDGSLAGRVQPDDLPFSFASDGSYTIAGRVGQLAPTEYLLHNGELYVTPHALALLAPVELHIDQREQRFTLVATGPLALDLTRQRELARSRFDNRSPPGELPLQAFPYQGLGRPFADVRLNAQYGSGSGEATFRSVSYDALISQELAFATVLLFVSGSDETRLRDARLRLGRQSPLGGVWGVPGLTSIFLGDVQTPALPLIGSTGQVRGVSLSAYPLDRPDRFDQTLVEGDAPPGWDAELLRGEELLDYQRVGADARYRFEAVPLLFGDNPLRVVLYGPDGQRREELRSFRIGSGMAPPGMLYWQASVGQLGTQLLERWLPAIGNAPVRGAANTGRGVAGIEAELGLSRRLTATVFATRAPEDHRPDSRLRDTAGGGLRLALPSVYLESMVASQEHRGQAWSVGASGAIGPLSLSARHAHYDGFRSREALQSGLPLRSETKLHLSMVAPIAGRPITLAAVGERWLLESGDREMAAQLQARFNSRSGLSVGQGIEWRRLDYFPGSPLAFRTGQLYYATTLSGRLGPVRLSAAARYDARQKQLDQLQLSGHWLISPKTSANFGAARNRSDSDLAHGYGVWAGLSRDFGSFHANAYAARSATGDWSASVGISLSFGFDGDGKLALSSRPMAEHGAADVLVFSDLDGNGRYDTDTDEPLANARLLVDGQRGHATQTNRHGRAFVTGLNTVQPVTLGIDPSSIGDPFMAPVSGGLRFMARPGQSYVAQLALVETGEISGTLFVVRDEERLGLSGVVVELLALRPNDQNAITGPGLSLKALLGRSPVASGPAGTTTASSNDGAPAPGIDGDYRVLGTKRTQYDGGFLFDMVPPGNYLVRVRAGQRIRGTTLASRSRPASVTREQLMVDGVELHLLDPIPDAAPDATESLDSQSPDSQMTPASREKP</sequence>
<evidence type="ECO:0000313" key="2">
    <source>
        <dbReference type="EMBL" id="RNF85248.1"/>
    </source>
</evidence>
<proteinExistence type="predicted"/>
<feature type="compositionally biased region" description="Polar residues" evidence="1">
    <location>
        <begin position="925"/>
        <end position="937"/>
    </location>
</feature>
<comment type="caution">
    <text evidence="2">The sequence shown here is derived from an EMBL/GenBank/DDBJ whole genome shotgun (WGS) entry which is preliminary data.</text>
</comment>
<evidence type="ECO:0008006" key="4">
    <source>
        <dbReference type="Google" id="ProtNLM"/>
    </source>
</evidence>
<dbReference type="EMBL" id="RIBS01000002">
    <property type="protein sequence ID" value="RNF85248.1"/>
    <property type="molecule type" value="Genomic_DNA"/>
</dbReference>
<feature type="region of interest" description="Disordered" evidence="1">
    <location>
        <begin position="824"/>
        <end position="845"/>
    </location>
</feature>
<feature type="compositionally biased region" description="Polar residues" evidence="1">
    <location>
        <begin position="829"/>
        <end position="838"/>
    </location>
</feature>